<accession>A0A4C1TMG7</accession>
<comment type="caution">
    <text evidence="1">The sequence shown here is derived from an EMBL/GenBank/DDBJ whole genome shotgun (WGS) entry which is preliminary data.</text>
</comment>
<proteinExistence type="predicted"/>
<dbReference type="EMBL" id="BGZK01000065">
    <property type="protein sequence ID" value="GBP14637.1"/>
    <property type="molecule type" value="Genomic_DNA"/>
</dbReference>
<organism evidence="1 2">
    <name type="scientific">Eumeta variegata</name>
    <name type="common">Bagworm moth</name>
    <name type="synonym">Eumeta japonica</name>
    <dbReference type="NCBI Taxonomy" id="151549"/>
    <lineage>
        <taxon>Eukaryota</taxon>
        <taxon>Metazoa</taxon>
        <taxon>Ecdysozoa</taxon>
        <taxon>Arthropoda</taxon>
        <taxon>Hexapoda</taxon>
        <taxon>Insecta</taxon>
        <taxon>Pterygota</taxon>
        <taxon>Neoptera</taxon>
        <taxon>Endopterygota</taxon>
        <taxon>Lepidoptera</taxon>
        <taxon>Glossata</taxon>
        <taxon>Ditrysia</taxon>
        <taxon>Tineoidea</taxon>
        <taxon>Psychidae</taxon>
        <taxon>Oiketicinae</taxon>
        <taxon>Eumeta</taxon>
    </lineage>
</organism>
<dbReference type="Proteomes" id="UP000299102">
    <property type="component" value="Unassembled WGS sequence"/>
</dbReference>
<reference evidence="1 2" key="1">
    <citation type="journal article" date="2019" name="Commun. Biol.">
        <title>The bagworm genome reveals a unique fibroin gene that provides high tensile strength.</title>
        <authorList>
            <person name="Kono N."/>
            <person name="Nakamura H."/>
            <person name="Ohtoshi R."/>
            <person name="Tomita M."/>
            <person name="Numata K."/>
            <person name="Arakawa K."/>
        </authorList>
    </citation>
    <scope>NUCLEOTIDE SEQUENCE [LARGE SCALE GENOMIC DNA]</scope>
</reference>
<dbReference type="AlphaFoldDB" id="A0A4C1TMG7"/>
<gene>
    <name evidence="1" type="ORF">EVAR_93508_1</name>
</gene>
<keyword evidence="2" id="KW-1185">Reference proteome</keyword>
<protein>
    <submittedName>
        <fullName evidence="1">Uncharacterized protein</fullName>
    </submittedName>
</protein>
<evidence type="ECO:0000313" key="2">
    <source>
        <dbReference type="Proteomes" id="UP000299102"/>
    </source>
</evidence>
<sequence length="170" mass="19126">MSRRRRGESRASRALRQRFTEINIDRSRPSAGEKTGDISAGRRHYDCIASYLRSSHEIVATRPVRDARRRSELNLRRSEIGIPVKVGFYRERAWARAVRHYLAAFAALEFPTFPVVSRVVFNCPYAQPQTIAVGVSLKEMGLSTVNRVPGHGPRARPTNASFGATFSIIV</sequence>
<name>A0A4C1TMG7_EUMVA</name>
<evidence type="ECO:0000313" key="1">
    <source>
        <dbReference type="EMBL" id="GBP14637.1"/>
    </source>
</evidence>